<dbReference type="GO" id="GO:0006508">
    <property type="term" value="P:proteolysis"/>
    <property type="evidence" value="ECO:0007669"/>
    <property type="project" value="UniProtKB-KW"/>
</dbReference>
<dbReference type="Proteomes" id="UP000251213">
    <property type="component" value="Unassembled WGS sequence"/>
</dbReference>
<keyword evidence="1 6" id="KW-0645">Protease</keyword>
<dbReference type="InterPro" id="IPR034006">
    <property type="entry name" value="M3B_PepF_2"/>
</dbReference>
<dbReference type="RefSeq" id="WP_113659117.1">
    <property type="nucleotide sequence ID" value="NZ_KZ845667.1"/>
</dbReference>
<dbReference type="Pfam" id="PF08439">
    <property type="entry name" value="Peptidase_M3_N"/>
    <property type="match status" value="1"/>
</dbReference>
<feature type="domain" description="Oligopeptidase F N-terminal" evidence="8">
    <location>
        <begin position="118"/>
        <end position="182"/>
    </location>
</feature>
<dbReference type="SUPFAM" id="SSF55486">
    <property type="entry name" value="Metalloproteases ('zincins'), catalytic domain"/>
    <property type="match status" value="1"/>
</dbReference>
<evidence type="ECO:0000313" key="10">
    <source>
        <dbReference type="Proteomes" id="UP000251213"/>
    </source>
</evidence>
<keyword evidence="2 6" id="KW-0479">Metal-binding</keyword>
<sequence length="596" mass="68560">MTTKYAQTWDLDPIFRGESESTTLKETLVNLEKQLPLLKKQILALDTTTDVPPLKDWNRVLEQLQQLDIQLFEANSFIYCLEAQNMNDEKAKALRNHANQLSASFQSVITALESQVTKVSNKYWEQLLADPQIKPISFYLIEKRQQAFEKLSPSQEELVSDLSVDGYHAWEQMYYAIVSGMKIPYDENGKTTYLSVGQAANKLVNPNRSVRQKVFAKWEEAWESQAHLFVETINHLAGYRLQLYKHRKWDHILKEPLAYNRMQEKTLDAMWNAVESGKGHLSQYLKRKAKLLGLNQLSWYDVSAPLSENAKQITYDEAADFIVKQFGLFSTDLAEFAQHAFEQRWIEAENRSGKNPGGFCTSFPISKESRIFMTYSGTTQNLFTLAHELGHAYHSYVMKDLPPLVQNYAMNVAETASTFAELIVIDASIKQAKTKEEKIALLDDKLQATTAYFMDIHSRFLFEKRFYEQRKQGSLGISQLCELMEGAQKEGFAHSLSQYHPYFWASKLHFYGTDVPFYNFPYTFGYLFSMGIYARALEEGASFASKYVELLCDTGRMTVEDLAARHLGVDLTQPDFWQSAVRLSLADVDEFLRLTE</sequence>
<gene>
    <name evidence="9" type="ORF">DL897_10565</name>
</gene>
<protein>
    <submittedName>
        <fullName evidence="9">Oligoendopeptidase</fullName>
    </submittedName>
</protein>
<evidence type="ECO:0000256" key="3">
    <source>
        <dbReference type="ARBA" id="ARBA00022801"/>
    </source>
</evidence>
<dbReference type="PANTHER" id="PTHR34217:SF1">
    <property type="entry name" value="CARBOXYPEPTIDASE 1"/>
    <property type="match status" value="1"/>
</dbReference>
<evidence type="ECO:0000256" key="5">
    <source>
        <dbReference type="ARBA" id="ARBA00023049"/>
    </source>
</evidence>
<comment type="caution">
    <text evidence="9">The sequence shown here is derived from an EMBL/GenBank/DDBJ whole genome shotgun (WGS) entry which is preliminary data.</text>
</comment>
<keyword evidence="10" id="KW-1185">Reference proteome</keyword>
<dbReference type="InterPro" id="IPR001567">
    <property type="entry name" value="Pept_M3A_M3B_dom"/>
</dbReference>
<dbReference type="OrthoDB" id="9769691at2"/>
<dbReference type="InterPro" id="IPR013647">
    <property type="entry name" value="OligopepF_N_dom"/>
</dbReference>
<dbReference type="GO" id="GO:0004181">
    <property type="term" value="F:metallocarboxypeptidase activity"/>
    <property type="evidence" value="ECO:0007669"/>
    <property type="project" value="InterPro"/>
</dbReference>
<keyword evidence="4 6" id="KW-0862">Zinc</keyword>
<evidence type="ECO:0000313" key="9">
    <source>
        <dbReference type="EMBL" id="RAL24124.1"/>
    </source>
</evidence>
<evidence type="ECO:0000259" key="8">
    <source>
        <dbReference type="Pfam" id="PF08439"/>
    </source>
</evidence>
<proteinExistence type="inferred from homology"/>
<reference evidence="9 10" key="1">
    <citation type="submission" date="2018-06" db="EMBL/GenBank/DDBJ databases">
        <title>Thermoflavimicrobium daqus sp. nov., a thermophilic microbe isolated from Moutai-flavour Daqu.</title>
        <authorList>
            <person name="Wang X."/>
            <person name="Zhou H."/>
        </authorList>
    </citation>
    <scope>NUCLEOTIDE SEQUENCE [LARGE SCALE GENOMIC DNA]</scope>
    <source>
        <strain evidence="9 10">FBKL4.011</strain>
    </source>
</reference>
<dbReference type="Gene3D" id="1.10.1370.20">
    <property type="entry name" value="Oligoendopeptidase f, C-terminal domain"/>
    <property type="match status" value="1"/>
</dbReference>
<evidence type="ECO:0000256" key="1">
    <source>
        <dbReference type="ARBA" id="ARBA00022670"/>
    </source>
</evidence>
<comment type="similarity">
    <text evidence="6">Belongs to the peptidase M3 family.</text>
</comment>
<dbReference type="PANTHER" id="PTHR34217">
    <property type="entry name" value="METAL-DEPENDENT CARBOXYPEPTIDASE"/>
    <property type="match status" value="1"/>
</dbReference>
<dbReference type="EMBL" id="QJKK01000005">
    <property type="protein sequence ID" value="RAL24124.1"/>
    <property type="molecule type" value="Genomic_DNA"/>
</dbReference>
<keyword evidence="3 6" id="KW-0378">Hydrolase</keyword>
<keyword evidence="5 6" id="KW-0482">Metalloprotease</keyword>
<dbReference type="NCBIfam" id="TIGR02290">
    <property type="entry name" value="M3_fam_3"/>
    <property type="match status" value="1"/>
</dbReference>
<dbReference type="Pfam" id="PF01432">
    <property type="entry name" value="Peptidase_M3"/>
    <property type="match status" value="1"/>
</dbReference>
<dbReference type="AlphaFoldDB" id="A0A364K420"/>
<name>A0A364K420_9BACL</name>
<reference evidence="9 10" key="2">
    <citation type="submission" date="2018-06" db="EMBL/GenBank/DDBJ databases">
        <authorList>
            <person name="Zhirakovskaya E."/>
        </authorList>
    </citation>
    <scope>NUCLEOTIDE SEQUENCE [LARGE SCALE GENOMIC DNA]</scope>
    <source>
        <strain evidence="9 10">FBKL4.011</strain>
    </source>
</reference>
<dbReference type="InterPro" id="IPR042088">
    <property type="entry name" value="OligoPept_F_C"/>
</dbReference>
<comment type="cofactor">
    <cofactor evidence="6">
        <name>Zn(2+)</name>
        <dbReference type="ChEBI" id="CHEBI:29105"/>
    </cofactor>
    <text evidence="6">Binds 1 zinc ion.</text>
</comment>
<dbReference type="InterPro" id="IPR011977">
    <property type="entry name" value="Pept_M3B_clade3"/>
</dbReference>
<dbReference type="InterPro" id="IPR001333">
    <property type="entry name" value="Peptidase_M32_Taq"/>
</dbReference>
<evidence type="ECO:0000259" key="7">
    <source>
        <dbReference type="Pfam" id="PF01432"/>
    </source>
</evidence>
<feature type="domain" description="Peptidase M3A/M3B catalytic" evidence="7">
    <location>
        <begin position="205"/>
        <end position="582"/>
    </location>
</feature>
<dbReference type="CDD" id="cd09607">
    <property type="entry name" value="M3B_PepF"/>
    <property type="match status" value="1"/>
</dbReference>
<dbReference type="Gene3D" id="1.20.140.70">
    <property type="entry name" value="Oligopeptidase f, N-terminal domain"/>
    <property type="match status" value="1"/>
</dbReference>
<dbReference type="GO" id="GO:0004222">
    <property type="term" value="F:metalloendopeptidase activity"/>
    <property type="evidence" value="ECO:0007669"/>
    <property type="project" value="InterPro"/>
</dbReference>
<evidence type="ECO:0000256" key="6">
    <source>
        <dbReference type="RuleBase" id="RU003435"/>
    </source>
</evidence>
<accession>A0A364K420</accession>
<evidence type="ECO:0000256" key="4">
    <source>
        <dbReference type="ARBA" id="ARBA00022833"/>
    </source>
</evidence>
<evidence type="ECO:0000256" key="2">
    <source>
        <dbReference type="ARBA" id="ARBA00022723"/>
    </source>
</evidence>
<dbReference type="GO" id="GO:0046872">
    <property type="term" value="F:metal ion binding"/>
    <property type="evidence" value="ECO:0007669"/>
    <property type="project" value="UniProtKB-UniRule"/>
</dbReference>
<organism evidence="9 10">
    <name type="scientific">Thermoflavimicrobium daqui</name>
    <dbReference type="NCBI Taxonomy" id="2137476"/>
    <lineage>
        <taxon>Bacteria</taxon>
        <taxon>Bacillati</taxon>
        <taxon>Bacillota</taxon>
        <taxon>Bacilli</taxon>
        <taxon>Bacillales</taxon>
        <taxon>Thermoactinomycetaceae</taxon>
        <taxon>Thermoflavimicrobium</taxon>
    </lineage>
</organism>